<dbReference type="VEuPathDB" id="CryptoDB:cand_035520"/>
<dbReference type="OrthoDB" id="340261at2759"/>
<feature type="chain" id="PRO_5012882035" evidence="2">
    <location>
        <begin position="19"/>
        <end position="967"/>
    </location>
</feature>
<keyword evidence="4" id="KW-1185">Reference proteome</keyword>
<dbReference type="Proteomes" id="UP000186804">
    <property type="component" value="Unassembled WGS sequence"/>
</dbReference>
<dbReference type="GeneID" id="92367736"/>
<organism evidence="3 4">
    <name type="scientific">Cryptosporidium andersoni</name>
    <dbReference type="NCBI Taxonomy" id="117008"/>
    <lineage>
        <taxon>Eukaryota</taxon>
        <taxon>Sar</taxon>
        <taxon>Alveolata</taxon>
        <taxon>Apicomplexa</taxon>
        <taxon>Conoidasida</taxon>
        <taxon>Coccidia</taxon>
        <taxon>Eucoccidiorida</taxon>
        <taxon>Eimeriorina</taxon>
        <taxon>Cryptosporidiidae</taxon>
        <taxon>Cryptosporidium</taxon>
    </lineage>
</organism>
<evidence type="ECO:0000256" key="1">
    <source>
        <dbReference type="SAM" id="MobiDB-lite"/>
    </source>
</evidence>
<evidence type="ECO:0000313" key="4">
    <source>
        <dbReference type="Proteomes" id="UP000186804"/>
    </source>
</evidence>
<name>A0A1J4MYW8_9CRYT</name>
<feature type="signal peptide" evidence="2">
    <location>
        <begin position="1"/>
        <end position="18"/>
    </location>
</feature>
<feature type="compositionally biased region" description="Polar residues" evidence="1">
    <location>
        <begin position="516"/>
        <end position="536"/>
    </location>
</feature>
<gene>
    <name evidence="3" type="ORF">cand_035520</name>
</gene>
<evidence type="ECO:0000256" key="2">
    <source>
        <dbReference type="SAM" id="SignalP"/>
    </source>
</evidence>
<evidence type="ECO:0000313" key="3">
    <source>
        <dbReference type="EMBL" id="OII78125.1"/>
    </source>
</evidence>
<comment type="caution">
    <text evidence="3">The sequence shown here is derived from an EMBL/GenBank/DDBJ whole genome shotgun (WGS) entry which is preliminary data.</text>
</comment>
<proteinExistence type="predicted"/>
<accession>A0A1J4MYW8</accession>
<feature type="compositionally biased region" description="Polar residues" evidence="1">
    <location>
        <begin position="542"/>
        <end position="677"/>
    </location>
</feature>
<keyword evidence="2" id="KW-0732">Signal</keyword>
<protein>
    <submittedName>
        <fullName evidence="3">Uncharacterized protein</fullName>
    </submittedName>
</protein>
<dbReference type="AlphaFoldDB" id="A0A1J4MYW8"/>
<reference evidence="3 4" key="1">
    <citation type="submission" date="2016-10" db="EMBL/GenBank/DDBJ databases">
        <title>Reductive evolution of mitochondrial metabolism and differential evolution of invasion-related proteins in Cryptosporidium.</title>
        <authorList>
            <person name="Liu S."/>
            <person name="Roellig D.M."/>
            <person name="Guo Y."/>
            <person name="Li N."/>
            <person name="Frace M.A."/>
            <person name="Tang K."/>
            <person name="Zhang L."/>
            <person name="Feng Y."/>
            <person name="Xiao L."/>
        </authorList>
    </citation>
    <scope>NUCLEOTIDE SEQUENCE [LARGE SCALE GENOMIC DNA]</scope>
    <source>
        <strain evidence="3">30847</strain>
    </source>
</reference>
<sequence length="967" mass="107530">MKLLYLGLLIVKIMSVVADSIISINDLVPEPNPVIEWSVGSGQDVTFARKLFELVVIRKLQLLHGRGDIPSLRLWVKNLVESEMVRSTAIISEIMYTLEENHINLDLLPEGWKSLAREGKSLKRLADNLEKNDNFTTWEILNVAWAAFDYWAIVQEIGLPNNPEEWWYSGPMELIEQVRAKRSLVENFPGLSILAKCYSSICTSYENKIILSPHGKSMSESEIRDLSHKHGIYAMLRYVWNYCPKVLESILTSVNRYIILKDEGKFAKQNGVPYLSDSTGNVRLLLSPNGYALPYNLNSQSGKDRLEYHLNIQVSGIDQSKSEGSNNLPLFPEQERLFWILTNVFSALKNIKWANGDIELGYINGLEKNNEYETAKELWTAFAYNSIGQIHPELDILNSCLYSDNSPQLQLFIDLLHEHPISTDLRIAPLYTILTPEYSQNTISENKVAGEGISMEEKREAKYENLYATRPDSTQPSSQILEILDTGSPFKRVLRSKDEDEDEDNYYTEDPATEVISPSTSLKSELPAQCTTNPKNTFRCLQRNNPGTSTSPKNISPETSTSPKNISPGNSTSPKNISPGNSTSPKNISPGNSTSPKNISPGTSTSPKNISPETSTSPKNISPGTSTSPKNISSGNSTSPKNISPGTSTSPKNISPGTSTSPKNTNPINPVSSEYVSITSPNSPEYITITSPGFPRNNNSIDYNLSTEILSPHSFRSPIDFNKSSKDFKNLKSIESRFKDLVSFEDIGENPKVLEFEVSPKLQEESDIKATYFEVYSASSGVNSVDIPIYSHSLYNPNRTTTSPVKYPYNLSIEDLPAQSPKVSEFTEQMTPLNLTSIDLISSPVYKTKDMSSSVQLPLLDIVRIHSPIKERLDLPEMELQTTDSVLALVGSIETPVSPKTQPTVSDGRIAEFNIKEPVEIQSTTNNTETKGLHSNSSRVIQDILNEITEIQSSITLKDLNILATSN</sequence>
<feature type="region of interest" description="Disordered" evidence="1">
    <location>
        <begin position="495"/>
        <end position="677"/>
    </location>
</feature>
<dbReference type="EMBL" id="LRBS01000007">
    <property type="protein sequence ID" value="OII78125.1"/>
    <property type="molecule type" value="Genomic_DNA"/>
</dbReference>
<dbReference type="RefSeq" id="XP_067069971.1">
    <property type="nucleotide sequence ID" value="XM_067213778.1"/>
</dbReference>